<dbReference type="InterPro" id="IPR001451">
    <property type="entry name" value="Hexapep"/>
</dbReference>
<dbReference type="NCBIfam" id="TIGR01853">
    <property type="entry name" value="lipid_A_lpxD"/>
    <property type="match status" value="1"/>
</dbReference>
<comment type="function">
    <text evidence="7">Catalyzes the N-acylation of UDP-3-O-acylglucosamine using 3-hydroxyacyl-ACP as the acyl donor. Is involved in the biosynthesis of lipid A, a phosphorylated glycolipid that anchors the lipopolysaccharide to the outer membrane of the cell.</text>
</comment>
<evidence type="ECO:0000313" key="10">
    <source>
        <dbReference type="Proteomes" id="UP000240653"/>
    </source>
</evidence>
<keyword evidence="10" id="KW-1185">Reference proteome</keyword>
<comment type="catalytic activity">
    <reaction evidence="7">
        <text>a UDP-3-O-[(3R)-3-hydroxyacyl]-alpha-D-glucosamine + a (3R)-hydroxyacyl-[ACP] = a UDP-2-N,3-O-bis[(3R)-3-hydroxyacyl]-alpha-D-glucosamine + holo-[ACP] + H(+)</text>
        <dbReference type="Rhea" id="RHEA:53836"/>
        <dbReference type="Rhea" id="RHEA-COMP:9685"/>
        <dbReference type="Rhea" id="RHEA-COMP:9945"/>
        <dbReference type="ChEBI" id="CHEBI:15378"/>
        <dbReference type="ChEBI" id="CHEBI:64479"/>
        <dbReference type="ChEBI" id="CHEBI:78827"/>
        <dbReference type="ChEBI" id="CHEBI:137740"/>
        <dbReference type="ChEBI" id="CHEBI:137748"/>
        <dbReference type="EC" id="2.3.1.191"/>
    </reaction>
</comment>
<evidence type="ECO:0000256" key="5">
    <source>
        <dbReference type="ARBA" id="ARBA00023098"/>
    </source>
</evidence>
<sequence>MSDPVFFVPSRQYTALEIANLTGAELADSRLAQASVSTIAPVSEGGEGALVFVDGKRNAGTLGELRAAAVLCTADVVNLVPPGIAVLVTQQPQAAFAQIGRLLFPAAASPRPLTGETGISPGAHIHPTAKLEPGVTVEPGAVIGADVAIGSGTIIAPNAVIGVSTQIGRDCFIGPNSTVQCALIGNKVVVHNGASIGREGFGFVAGRSGPERIPQIGRVIIQDNVEIGANTTVDRGAMADTIIGENTKIDNLVQIAHNVRIGRGCVIAGHCGISGSVTIGDYVMMGGRVGLADHLTVGSGARLAAASGFMNDVPAGEVWAGLPARPMMEFMRDVAAIRKLSSKPKRG</sequence>
<keyword evidence="6 7" id="KW-0012">Acyltransferase</keyword>
<gene>
    <name evidence="7 9" type="primary">lpxD</name>
    <name evidence="9" type="ORF">C7I85_16080</name>
</gene>
<dbReference type="AlphaFoldDB" id="A0A2P7SBY2"/>
<keyword evidence="2 7" id="KW-0441">Lipid A biosynthesis</keyword>
<dbReference type="HAMAP" id="MF_00523">
    <property type="entry name" value="LpxD"/>
    <property type="match status" value="1"/>
</dbReference>
<dbReference type="PANTHER" id="PTHR43378:SF2">
    <property type="entry name" value="UDP-3-O-ACYLGLUCOSAMINE N-ACYLTRANSFERASE 1, MITOCHONDRIAL-RELATED"/>
    <property type="match status" value="1"/>
</dbReference>
<dbReference type="InterPro" id="IPR007691">
    <property type="entry name" value="LpxD"/>
</dbReference>
<dbReference type="Pfam" id="PF04613">
    <property type="entry name" value="LpxD"/>
    <property type="match status" value="1"/>
</dbReference>
<evidence type="ECO:0000256" key="2">
    <source>
        <dbReference type="ARBA" id="ARBA00022556"/>
    </source>
</evidence>
<dbReference type="NCBIfam" id="NF002060">
    <property type="entry name" value="PRK00892.1"/>
    <property type="match status" value="1"/>
</dbReference>
<dbReference type="GO" id="GO:0103118">
    <property type="term" value="F:UDP-3-O-[(3R)-3-hydroxyacyl]-glucosamine N-acyltransferase activity"/>
    <property type="evidence" value="ECO:0007669"/>
    <property type="project" value="UniProtKB-EC"/>
</dbReference>
<dbReference type="GO" id="GO:0009245">
    <property type="term" value="P:lipid A biosynthetic process"/>
    <property type="evidence" value="ECO:0007669"/>
    <property type="project" value="UniProtKB-UniRule"/>
</dbReference>
<keyword evidence="1 7" id="KW-0444">Lipid biosynthesis</keyword>
<dbReference type="Gene3D" id="3.40.1390.10">
    <property type="entry name" value="MurE/MurF, N-terminal domain"/>
    <property type="match status" value="1"/>
</dbReference>
<protein>
    <recommendedName>
        <fullName evidence="7">UDP-3-O-acylglucosamine N-acyltransferase</fullName>
        <ecNumber evidence="7">2.3.1.191</ecNumber>
    </recommendedName>
</protein>
<dbReference type="InterPro" id="IPR011004">
    <property type="entry name" value="Trimer_LpxA-like_sf"/>
</dbReference>
<comment type="subunit">
    <text evidence="7">Homotrimer.</text>
</comment>
<evidence type="ECO:0000256" key="6">
    <source>
        <dbReference type="ARBA" id="ARBA00023315"/>
    </source>
</evidence>
<dbReference type="Proteomes" id="UP000240653">
    <property type="component" value="Unassembled WGS sequence"/>
</dbReference>
<keyword evidence="3 7" id="KW-0808">Transferase</keyword>
<keyword evidence="5 7" id="KW-0443">Lipid metabolism</keyword>
<dbReference type="Pfam" id="PF00132">
    <property type="entry name" value="Hexapep"/>
    <property type="match status" value="2"/>
</dbReference>
<comment type="similarity">
    <text evidence="7">Belongs to the transferase hexapeptide repeat family. LpxD subfamily.</text>
</comment>
<dbReference type="GO" id="GO:0016410">
    <property type="term" value="F:N-acyltransferase activity"/>
    <property type="evidence" value="ECO:0007669"/>
    <property type="project" value="InterPro"/>
</dbReference>
<name>A0A2P7SBY2_9HYPH</name>
<dbReference type="EC" id="2.3.1.191" evidence="7"/>
<comment type="caution">
    <text evidence="9">The sequence shown here is derived from an EMBL/GenBank/DDBJ whole genome shotgun (WGS) entry which is preliminary data.</text>
</comment>
<dbReference type="RefSeq" id="WP_106724993.1">
    <property type="nucleotide sequence ID" value="NZ_PXYL01000007.1"/>
</dbReference>
<dbReference type="Gene3D" id="2.160.10.10">
    <property type="entry name" value="Hexapeptide repeat proteins"/>
    <property type="match status" value="1"/>
</dbReference>
<evidence type="ECO:0000256" key="4">
    <source>
        <dbReference type="ARBA" id="ARBA00022737"/>
    </source>
</evidence>
<dbReference type="InterPro" id="IPR020573">
    <property type="entry name" value="UDP_GlcNAc_AcTrfase_non-rep"/>
</dbReference>
<dbReference type="EMBL" id="PXYL01000007">
    <property type="protein sequence ID" value="PSJ59851.1"/>
    <property type="molecule type" value="Genomic_DNA"/>
</dbReference>
<organism evidence="9 10">
    <name type="scientific">Pseudaminobacter soli</name>
    <name type="common">ex Li et al. 2025</name>
    <dbReference type="NCBI Taxonomy" id="1295366"/>
    <lineage>
        <taxon>Bacteria</taxon>
        <taxon>Pseudomonadati</taxon>
        <taxon>Pseudomonadota</taxon>
        <taxon>Alphaproteobacteria</taxon>
        <taxon>Hyphomicrobiales</taxon>
        <taxon>Phyllobacteriaceae</taxon>
        <taxon>Pseudaminobacter</taxon>
    </lineage>
</organism>
<dbReference type="PANTHER" id="PTHR43378">
    <property type="entry name" value="UDP-3-O-ACYLGLUCOSAMINE N-ACYLTRANSFERASE"/>
    <property type="match status" value="1"/>
</dbReference>
<evidence type="ECO:0000256" key="1">
    <source>
        <dbReference type="ARBA" id="ARBA00022516"/>
    </source>
</evidence>
<keyword evidence="4 7" id="KW-0677">Repeat</keyword>
<proteinExistence type="inferred from homology"/>
<comment type="pathway">
    <text evidence="7">Bacterial outer membrane biogenesis; LPS lipid A biosynthesis.</text>
</comment>
<feature type="domain" description="UDP-3-O-[3-hydroxymyristoyl] glucosamine N-acyltransferase non-repeat region" evidence="8">
    <location>
        <begin position="35"/>
        <end position="101"/>
    </location>
</feature>
<dbReference type="CDD" id="cd03352">
    <property type="entry name" value="LbH_LpxD"/>
    <property type="match status" value="1"/>
</dbReference>
<dbReference type="SUPFAM" id="SSF51161">
    <property type="entry name" value="Trimeric LpxA-like enzymes"/>
    <property type="match status" value="1"/>
</dbReference>
<reference evidence="9 10" key="1">
    <citation type="submission" date="2018-03" db="EMBL/GenBank/DDBJ databases">
        <title>The draft genome of Mesorhizobium soli JCM 19897.</title>
        <authorList>
            <person name="Li L."/>
            <person name="Liu L."/>
            <person name="Liang L."/>
            <person name="Wang T."/>
            <person name="Zhang X."/>
        </authorList>
    </citation>
    <scope>NUCLEOTIDE SEQUENCE [LARGE SCALE GENOMIC DNA]</scope>
    <source>
        <strain evidence="9 10">JCM 19897</strain>
    </source>
</reference>
<evidence type="ECO:0000259" key="8">
    <source>
        <dbReference type="Pfam" id="PF04613"/>
    </source>
</evidence>
<evidence type="ECO:0000256" key="7">
    <source>
        <dbReference type="HAMAP-Rule" id="MF_00523"/>
    </source>
</evidence>
<dbReference type="UniPathway" id="UPA00973"/>
<dbReference type="GO" id="GO:0016020">
    <property type="term" value="C:membrane"/>
    <property type="evidence" value="ECO:0007669"/>
    <property type="project" value="GOC"/>
</dbReference>
<feature type="active site" description="Proton acceptor" evidence="7">
    <location>
        <position position="257"/>
    </location>
</feature>
<accession>A0A2P7SBY2</accession>
<dbReference type="OrthoDB" id="9784739at2"/>
<evidence type="ECO:0000313" key="9">
    <source>
        <dbReference type="EMBL" id="PSJ59851.1"/>
    </source>
</evidence>
<evidence type="ECO:0000256" key="3">
    <source>
        <dbReference type="ARBA" id="ARBA00022679"/>
    </source>
</evidence>